<keyword evidence="3" id="KW-1185">Reference proteome</keyword>
<keyword evidence="1" id="KW-0812">Transmembrane</keyword>
<dbReference type="EMBL" id="JACOOK010000002">
    <property type="protein sequence ID" value="MBC5616424.1"/>
    <property type="molecule type" value="Genomic_DNA"/>
</dbReference>
<protein>
    <submittedName>
        <fullName evidence="2">Uncharacterized protein</fullName>
    </submittedName>
</protein>
<evidence type="ECO:0000256" key="1">
    <source>
        <dbReference type="SAM" id="Phobius"/>
    </source>
</evidence>
<dbReference type="RefSeq" id="WP_186965851.1">
    <property type="nucleotide sequence ID" value="NZ_JACOOK010000002.1"/>
</dbReference>
<comment type="caution">
    <text evidence="2">The sequence shown here is derived from an EMBL/GenBank/DDBJ whole genome shotgun (WGS) entry which is preliminary data.</text>
</comment>
<dbReference type="Proteomes" id="UP000636891">
    <property type="component" value="Unassembled WGS sequence"/>
</dbReference>
<reference evidence="2 3" key="1">
    <citation type="submission" date="2020-08" db="EMBL/GenBank/DDBJ databases">
        <title>Genome public.</title>
        <authorList>
            <person name="Liu C."/>
            <person name="Sun Q."/>
        </authorList>
    </citation>
    <scope>NUCLEOTIDE SEQUENCE [LARGE SCALE GENOMIC DNA]</scope>
    <source>
        <strain evidence="2 3">New-7</strain>
    </source>
</reference>
<accession>A0ABR7CL93</accession>
<gene>
    <name evidence="2" type="ORF">H8S08_05235</name>
</gene>
<organism evidence="2 3">
    <name type="scientific">Alistipes hominis</name>
    <dbReference type="NCBI Taxonomy" id="2763015"/>
    <lineage>
        <taxon>Bacteria</taxon>
        <taxon>Pseudomonadati</taxon>
        <taxon>Bacteroidota</taxon>
        <taxon>Bacteroidia</taxon>
        <taxon>Bacteroidales</taxon>
        <taxon>Rikenellaceae</taxon>
        <taxon>Alistipes</taxon>
    </lineage>
</organism>
<evidence type="ECO:0000313" key="2">
    <source>
        <dbReference type="EMBL" id="MBC5616424.1"/>
    </source>
</evidence>
<keyword evidence="1" id="KW-0472">Membrane</keyword>
<feature type="transmembrane region" description="Helical" evidence="1">
    <location>
        <begin position="12"/>
        <end position="33"/>
    </location>
</feature>
<sequence>MNLFETETWRAFFPNFIAVVASIVLTFGTDRAIQEYNHRQDIREVIAVLKADARESFEYYRETADNCRRICASTDRIVRAGDRYDTLPPEMLGKFLTLLLEKNVFTSTSASEDILKQSGTMQYMEPELLSVIDDIRLAENSINDAIAGCVSDMETIRTGLYMDSRRFPEALRDTLPSGEGTVAAVRFVMEYPPCHNYTVKNPFGDLARSIEKSCADLEDALNRITEAGY</sequence>
<name>A0ABR7CL93_9BACT</name>
<proteinExistence type="predicted"/>
<evidence type="ECO:0000313" key="3">
    <source>
        <dbReference type="Proteomes" id="UP000636891"/>
    </source>
</evidence>
<keyword evidence="1" id="KW-1133">Transmembrane helix</keyword>